<evidence type="ECO:0000256" key="1">
    <source>
        <dbReference type="SAM" id="Phobius"/>
    </source>
</evidence>
<name>A0A5B8W7V4_9SPHI</name>
<dbReference type="Proteomes" id="UP000321362">
    <property type="component" value="Chromosome"/>
</dbReference>
<dbReference type="RefSeq" id="WP_147058257.1">
    <property type="nucleotide sequence ID" value="NZ_CP042437.1"/>
</dbReference>
<keyword evidence="1" id="KW-0472">Membrane</keyword>
<organism evidence="2 3">
    <name type="scientific">Mucilaginibacter ginsenosidivorax</name>
    <dbReference type="NCBI Taxonomy" id="862126"/>
    <lineage>
        <taxon>Bacteria</taxon>
        <taxon>Pseudomonadati</taxon>
        <taxon>Bacteroidota</taxon>
        <taxon>Sphingobacteriia</taxon>
        <taxon>Sphingobacteriales</taxon>
        <taxon>Sphingobacteriaceae</taxon>
        <taxon>Mucilaginibacter</taxon>
    </lineage>
</organism>
<sequence>MATLDQREIRGITLKNITVTIISTVSIVVSVMTTYFQLKGDIRDVRSTQETQNRVNEIRLKVLEGEVAILQQEVRELKDSKIRKGA</sequence>
<proteinExistence type="predicted"/>
<dbReference type="EMBL" id="CP042437">
    <property type="protein sequence ID" value="QEC79045.1"/>
    <property type="molecule type" value="Genomic_DNA"/>
</dbReference>
<accession>A0A5B8W7V4</accession>
<evidence type="ECO:0000313" key="3">
    <source>
        <dbReference type="Proteomes" id="UP000321362"/>
    </source>
</evidence>
<gene>
    <name evidence="2" type="ORF">FSB76_24980</name>
</gene>
<reference evidence="2 3" key="1">
    <citation type="journal article" date="2013" name="J. Microbiol.">
        <title>Mucilaginibacter ginsenosidivorax sp. nov., with ginsenoside converting activity isolated from sediment.</title>
        <authorList>
            <person name="Kim J.K."/>
            <person name="Choi T.E."/>
            <person name="Liu Q.M."/>
            <person name="Park H.Y."/>
            <person name="Yi T.H."/>
            <person name="Yoon M.H."/>
            <person name="Kim S.C."/>
            <person name="Im W.T."/>
        </authorList>
    </citation>
    <scope>NUCLEOTIDE SEQUENCE [LARGE SCALE GENOMIC DNA]</scope>
    <source>
        <strain evidence="2 3">KHI28</strain>
    </source>
</reference>
<dbReference type="OrthoDB" id="797642at2"/>
<protein>
    <submittedName>
        <fullName evidence="2">Uncharacterized protein</fullName>
    </submittedName>
</protein>
<keyword evidence="1" id="KW-0812">Transmembrane</keyword>
<keyword evidence="3" id="KW-1185">Reference proteome</keyword>
<dbReference type="KEGG" id="mgk:FSB76_24980"/>
<dbReference type="AlphaFoldDB" id="A0A5B8W7V4"/>
<keyword evidence="1" id="KW-1133">Transmembrane helix</keyword>
<evidence type="ECO:0000313" key="2">
    <source>
        <dbReference type="EMBL" id="QEC79045.1"/>
    </source>
</evidence>
<feature type="transmembrane region" description="Helical" evidence="1">
    <location>
        <begin position="17"/>
        <end position="36"/>
    </location>
</feature>